<name>A0A0S4XMP5_9BACT</name>
<dbReference type="Gene3D" id="3.40.50.1820">
    <property type="entry name" value="alpha/beta hydrolase"/>
    <property type="match status" value="1"/>
</dbReference>
<gene>
    <name evidence="1" type="ORF">BN3087_390014</name>
</gene>
<evidence type="ECO:0000313" key="1">
    <source>
        <dbReference type="EMBL" id="CUV65563.1"/>
    </source>
</evidence>
<dbReference type="AlphaFoldDB" id="A0A0S4XMP5"/>
<reference evidence="1" key="1">
    <citation type="submission" date="2015-11" db="EMBL/GenBank/DDBJ databases">
        <authorList>
            <person name="Zhang Y."/>
            <person name="Guo Z."/>
        </authorList>
    </citation>
    <scope>NUCLEOTIDE SEQUENCE</scope>
    <source>
        <strain evidence="1">BN30871</strain>
    </source>
</reference>
<dbReference type="EMBL" id="FAXN01000039">
    <property type="protein sequence ID" value="CUV65563.1"/>
    <property type="molecule type" value="Genomic_DNA"/>
</dbReference>
<proteinExistence type="predicted"/>
<sequence length="172" mass="20275">MKFFSGFGFQNEQELFNDFLPKGEYVVAGFSYGAIKAFEYVLNNKNRIDRLILLSPAFFQNTSDAFKRTQMRYFNSNKDEYMKNFMDNVCLPNNHISLQKYIRDVEAKQLDELLSHKWELEDIKNIIDKNVKIEVFFGEMDNIIDTKVANDFFSKLTTTYFIKKAGHLLDVK</sequence>
<evidence type="ECO:0008006" key="2">
    <source>
        <dbReference type="Google" id="ProtNLM"/>
    </source>
</evidence>
<organism evidence="1">
    <name type="scientific">Sulfurovum sp. enrichment culture clone C5</name>
    <dbReference type="NCBI Taxonomy" id="497650"/>
    <lineage>
        <taxon>Bacteria</taxon>
        <taxon>Pseudomonadati</taxon>
        <taxon>Campylobacterota</taxon>
        <taxon>Epsilonproteobacteria</taxon>
        <taxon>Campylobacterales</taxon>
        <taxon>Sulfurovaceae</taxon>
        <taxon>Sulfurovum</taxon>
        <taxon>environmental samples</taxon>
    </lineage>
</organism>
<dbReference type="ESTHER" id="9prot-a0a0s4xmp5">
    <property type="family name" value="AlphaBeta_hydrolase"/>
</dbReference>
<protein>
    <recommendedName>
        <fullName evidence="2">AB hydrolase-1 domain-containing protein</fullName>
    </recommendedName>
</protein>
<dbReference type="InterPro" id="IPR029058">
    <property type="entry name" value="AB_hydrolase_fold"/>
</dbReference>
<dbReference type="NCBIfam" id="NF033854">
    <property type="entry name" value="esterase_BioV"/>
    <property type="match status" value="1"/>
</dbReference>
<dbReference type="SUPFAM" id="SSF53474">
    <property type="entry name" value="alpha/beta-Hydrolases"/>
    <property type="match status" value="1"/>
</dbReference>
<accession>A0A0S4XMP5</accession>